<evidence type="ECO:0000313" key="3">
    <source>
        <dbReference type="Proteomes" id="UP001630127"/>
    </source>
</evidence>
<dbReference type="InterPro" id="IPR003676">
    <property type="entry name" value="SAUR_fam"/>
</dbReference>
<evidence type="ECO:0000256" key="1">
    <source>
        <dbReference type="ARBA" id="ARBA00006974"/>
    </source>
</evidence>
<reference evidence="2 3" key="1">
    <citation type="submission" date="2024-11" db="EMBL/GenBank/DDBJ databases">
        <title>A near-complete genome assembly of Cinchona calisaya.</title>
        <authorList>
            <person name="Lian D.C."/>
            <person name="Zhao X.W."/>
            <person name="Wei L."/>
        </authorList>
    </citation>
    <scope>NUCLEOTIDE SEQUENCE [LARGE SCALE GENOMIC DNA]</scope>
    <source>
        <tissue evidence="2">Nenye</tissue>
    </source>
</reference>
<protein>
    <submittedName>
        <fullName evidence="2">Uncharacterized protein</fullName>
    </submittedName>
</protein>
<comment type="similarity">
    <text evidence="1">Belongs to the ARG7 family.</text>
</comment>
<dbReference type="EMBL" id="JBJUIK010000016">
    <property type="protein sequence ID" value="KAL3499522.1"/>
    <property type="molecule type" value="Genomic_DNA"/>
</dbReference>
<comment type="caution">
    <text evidence="2">The sequence shown here is derived from an EMBL/GenBank/DDBJ whole genome shotgun (WGS) entry which is preliminary data.</text>
</comment>
<name>A0ABD2XZ42_9GENT</name>
<dbReference type="AlphaFoldDB" id="A0ABD2XZ42"/>
<keyword evidence="3" id="KW-1185">Reference proteome</keyword>
<sequence length="189" mass="20980">MRKSRGFRLGRKTGRIFRWLIGRRLKPGDGYRRVGPTSCSGGGALSKLYSLGRSLRLRAKGLCFGKRKPGYIRVGQEPAVESKDSSESVPEGHLAVYVGEDDDDTCRVLVPVIYFNHPLFGDLLRETEKVYGFNHPGGIQIPCQKSQFEDVKMKIAAASSAAASGGGNCRGRRSWRQLLMTSRHENLDH</sequence>
<dbReference type="PANTHER" id="PTHR31374">
    <property type="entry name" value="AUXIN-INDUCED PROTEIN-LIKE-RELATED"/>
    <property type="match status" value="1"/>
</dbReference>
<organism evidence="2 3">
    <name type="scientific">Cinchona calisaya</name>
    <dbReference type="NCBI Taxonomy" id="153742"/>
    <lineage>
        <taxon>Eukaryota</taxon>
        <taxon>Viridiplantae</taxon>
        <taxon>Streptophyta</taxon>
        <taxon>Embryophyta</taxon>
        <taxon>Tracheophyta</taxon>
        <taxon>Spermatophyta</taxon>
        <taxon>Magnoliopsida</taxon>
        <taxon>eudicotyledons</taxon>
        <taxon>Gunneridae</taxon>
        <taxon>Pentapetalae</taxon>
        <taxon>asterids</taxon>
        <taxon>lamiids</taxon>
        <taxon>Gentianales</taxon>
        <taxon>Rubiaceae</taxon>
        <taxon>Cinchonoideae</taxon>
        <taxon>Cinchoneae</taxon>
        <taxon>Cinchona</taxon>
    </lineage>
</organism>
<proteinExistence type="inferred from homology"/>
<evidence type="ECO:0000313" key="2">
    <source>
        <dbReference type="EMBL" id="KAL3499522.1"/>
    </source>
</evidence>
<gene>
    <name evidence="2" type="ORF">ACH5RR_038615</name>
</gene>
<dbReference type="PANTHER" id="PTHR31374:SF201">
    <property type="entry name" value="SAUR-LIKE AUXIN-RESPONSIVE PROTEIN FAMILY"/>
    <property type="match status" value="1"/>
</dbReference>
<dbReference type="Proteomes" id="UP001630127">
    <property type="component" value="Unassembled WGS sequence"/>
</dbReference>
<dbReference type="Pfam" id="PF02519">
    <property type="entry name" value="Auxin_inducible"/>
    <property type="match status" value="1"/>
</dbReference>
<accession>A0ABD2XZ42</accession>